<feature type="transmembrane region" description="Helical" evidence="8">
    <location>
        <begin position="20"/>
        <end position="39"/>
    </location>
</feature>
<gene>
    <name evidence="11" type="ORF">QFZ34_000214</name>
</gene>
<evidence type="ECO:0000256" key="8">
    <source>
        <dbReference type="SAM" id="Phobius"/>
    </source>
</evidence>
<evidence type="ECO:0000259" key="10">
    <source>
        <dbReference type="Pfam" id="PF08019"/>
    </source>
</evidence>
<dbReference type="EMBL" id="JAUSZT010000001">
    <property type="protein sequence ID" value="MDQ0995037.1"/>
    <property type="molecule type" value="Genomic_DNA"/>
</dbReference>
<feature type="domain" description="Sulfatase N-terminal" evidence="9">
    <location>
        <begin position="239"/>
        <end position="524"/>
    </location>
</feature>
<dbReference type="PANTHER" id="PTHR30443">
    <property type="entry name" value="INNER MEMBRANE PROTEIN"/>
    <property type="match status" value="1"/>
</dbReference>
<dbReference type="EC" id="2.7.8.43" evidence="11"/>
<feature type="transmembrane region" description="Helical" evidence="8">
    <location>
        <begin position="158"/>
        <end position="178"/>
    </location>
</feature>
<dbReference type="InterPro" id="IPR012549">
    <property type="entry name" value="EptA-like_N"/>
</dbReference>
<dbReference type="Proteomes" id="UP001237780">
    <property type="component" value="Unassembled WGS sequence"/>
</dbReference>
<accession>A0ABU0S2U3</accession>
<feature type="transmembrane region" description="Helical" evidence="8">
    <location>
        <begin position="76"/>
        <end position="95"/>
    </location>
</feature>
<evidence type="ECO:0000256" key="2">
    <source>
        <dbReference type="ARBA" id="ARBA00022475"/>
    </source>
</evidence>
<keyword evidence="3" id="KW-0997">Cell inner membrane</keyword>
<dbReference type="NCBIfam" id="NF028537">
    <property type="entry name" value="P_eth_NH2_trans"/>
    <property type="match status" value="1"/>
</dbReference>
<feature type="transmembrane region" description="Helical" evidence="8">
    <location>
        <begin position="126"/>
        <end position="146"/>
    </location>
</feature>
<dbReference type="Pfam" id="PF00884">
    <property type="entry name" value="Sulfatase"/>
    <property type="match status" value="1"/>
</dbReference>
<evidence type="ECO:0000259" key="9">
    <source>
        <dbReference type="Pfam" id="PF00884"/>
    </source>
</evidence>
<evidence type="ECO:0000256" key="4">
    <source>
        <dbReference type="ARBA" id="ARBA00022679"/>
    </source>
</evidence>
<evidence type="ECO:0000313" key="11">
    <source>
        <dbReference type="EMBL" id="MDQ0995037.1"/>
    </source>
</evidence>
<sequence length="546" mass="60937">MSIVLNYSEGRSLRPQIGSVTLSVLVAIFLMATANNTFWGKATLLLQGQTVALIYLAFGLTCAFIALCVSFSLKFLIKPFLIVLILFSASTSWFMDSYGTIIDVNMLQSAVDTTDAEAGHLVTSAYMWHMFIFGILPALLVGWVRIRHRTYLQKVKWNMVVIIPALVFFFVAALSHASTYLSLGREHRDWFATLNPIAPIVNVVKLVIRTTSNQHIVVQPLGTDARVYSAAPSGKPRVTIIVAGETGRAESFSLGGYGQLTNPELSKQDITYFPQTSSCGTITEVSLPCMFSVYTRKQYTHRKGLETENLLDVLGHAGIKTEWWDNNTGDKKIADRTAYQPLYKSGNPAYCKDGECLDSILLDQIDNWLDNVKSDSVLVIHQLGSHGPAYYLRYPEEYRRFTPDCRTSEFAKCSRQEIINAYDNTILYTDHIISTVIDKLKARETRISPSMIYMSDHGESTGEYGLYLHGAPYFMAPTQQTHVPFVLWLGQEAKTEVDAKCLAAEAVKPHSHDNLFHTVLGMMHVETTVHDKALDALAPCRQGQSS</sequence>
<keyword evidence="7 8" id="KW-0472">Membrane</keyword>
<evidence type="ECO:0000313" key="12">
    <source>
        <dbReference type="Proteomes" id="UP001237780"/>
    </source>
</evidence>
<name>A0ABU0S2U3_9HYPH</name>
<evidence type="ECO:0000256" key="7">
    <source>
        <dbReference type="ARBA" id="ARBA00023136"/>
    </source>
</evidence>
<organism evidence="11 12">
    <name type="scientific">Phyllobacterium ifriqiyense</name>
    <dbReference type="NCBI Taxonomy" id="314238"/>
    <lineage>
        <taxon>Bacteria</taxon>
        <taxon>Pseudomonadati</taxon>
        <taxon>Pseudomonadota</taxon>
        <taxon>Alphaproteobacteria</taxon>
        <taxon>Hyphomicrobiales</taxon>
        <taxon>Phyllobacteriaceae</taxon>
        <taxon>Phyllobacterium</taxon>
    </lineage>
</organism>
<keyword evidence="2" id="KW-1003">Cell membrane</keyword>
<dbReference type="PANTHER" id="PTHR30443:SF0">
    <property type="entry name" value="PHOSPHOETHANOLAMINE TRANSFERASE EPTA"/>
    <property type="match status" value="1"/>
</dbReference>
<keyword evidence="4 11" id="KW-0808">Transferase</keyword>
<protein>
    <submittedName>
        <fullName evidence="11">Lipid A ethanolaminephosphotransferase</fullName>
        <ecNumber evidence="11">2.7.8.43</ecNumber>
    </submittedName>
</protein>
<dbReference type="SUPFAM" id="SSF53649">
    <property type="entry name" value="Alkaline phosphatase-like"/>
    <property type="match status" value="1"/>
</dbReference>
<comment type="subcellular location">
    <subcellularLocation>
        <location evidence="1">Cell inner membrane</location>
        <topology evidence="1">Multi-pass membrane protein</topology>
    </subcellularLocation>
</comment>
<dbReference type="Gene3D" id="3.40.720.10">
    <property type="entry name" value="Alkaline Phosphatase, subunit A"/>
    <property type="match status" value="1"/>
</dbReference>
<dbReference type="InterPro" id="IPR017850">
    <property type="entry name" value="Alkaline_phosphatase_core_sf"/>
</dbReference>
<dbReference type="CDD" id="cd16017">
    <property type="entry name" value="LptA"/>
    <property type="match status" value="1"/>
</dbReference>
<dbReference type="GO" id="GO:0016740">
    <property type="term" value="F:transferase activity"/>
    <property type="evidence" value="ECO:0007669"/>
    <property type="project" value="UniProtKB-KW"/>
</dbReference>
<dbReference type="InterPro" id="IPR000917">
    <property type="entry name" value="Sulfatase_N"/>
</dbReference>
<comment type="caution">
    <text evidence="11">The sequence shown here is derived from an EMBL/GenBank/DDBJ whole genome shotgun (WGS) entry which is preliminary data.</text>
</comment>
<dbReference type="InterPro" id="IPR040423">
    <property type="entry name" value="PEA_transferase"/>
</dbReference>
<keyword evidence="5 8" id="KW-0812">Transmembrane</keyword>
<dbReference type="InterPro" id="IPR058130">
    <property type="entry name" value="PEA_transf_C"/>
</dbReference>
<keyword evidence="12" id="KW-1185">Reference proteome</keyword>
<feature type="transmembrane region" description="Helical" evidence="8">
    <location>
        <begin position="51"/>
        <end position="69"/>
    </location>
</feature>
<keyword evidence="6 8" id="KW-1133">Transmembrane helix</keyword>
<evidence type="ECO:0000256" key="6">
    <source>
        <dbReference type="ARBA" id="ARBA00022989"/>
    </source>
</evidence>
<proteinExistence type="predicted"/>
<evidence type="ECO:0000256" key="1">
    <source>
        <dbReference type="ARBA" id="ARBA00004429"/>
    </source>
</evidence>
<dbReference type="Pfam" id="PF08019">
    <property type="entry name" value="EptA_B_N"/>
    <property type="match status" value="1"/>
</dbReference>
<feature type="domain" description="Phosphoethanolamine transferase N-terminal" evidence="10">
    <location>
        <begin position="60"/>
        <end position="208"/>
    </location>
</feature>
<evidence type="ECO:0000256" key="5">
    <source>
        <dbReference type="ARBA" id="ARBA00022692"/>
    </source>
</evidence>
<evidence type="ECO:0000256" key="3">
    <source>
        <dbReference type="ARBA" id="ARBA00022519"/>
    </source>
</evidence>
<reference evidence="11 12" key="1">
    <citation type="submission" date="2023-07" db="EMBL/GenBank/DDBJ databases">
        <title>Comparative genomics of wheat-associated soil bacteria to identify genetic determinants of phenazine resistance.</title>
        <authorList>
            <person name="Mouncey N."/>
        </authorList>
    </citation>
    <scope>NUCLEOTIDE SEQUENCE [LARGE SCALE GENOMIC DNA]</scope>
    <source>
        <strain evidence="11 12">W4I11</strain>
    </source>
</reference>